<dbReference type="GO" id="GO:0046872">
    <property type="term" value="F:metal ion binding"/>
    <property type="evidence" value="ECO:0007669"/>
    <property type="project" value="UniProtKB-KW"/>
</dbReference>
<dbReference type="GO" id="GO:0018773">
    <property type="term" value="F:acetylpyruvate hydrolase activity"/>
    <property type="evidence" value="ECO:0007669"/>
    <property type="project" value="TreeGrafter"/>
</dbReference>
<dbReference type="AlphaFoldDB" id="Q2J6W4"/>
<dbReference type="eggNOG" id="COG0179">
    <property type="taxonomic scope" value="Bacteria"/>
</dbReference>
<dbReference type="Proteomes" id="UP000001937">
    <property type="component" value="Chromosome"/>
</dbReference>
<keyword evidence="4" id="KW-0413">Isomerase</keyword>
<dbReference type="EC" id="5.3.3.10" evidence="4"/>
<evidence type="ECO:0000259" key="3">
    <source>
        <dbReference type="Pfam" id="PF10370"/>
    </source>
</evidence>
<proteinExistence type="predicted"/>
<evidence type="ECO:0000313" key="5">
    <source>
        <dbReference type="Proteomes" id="UP000001937"/>
    </source>
</evidence>
<dbReference type="PhylomeDB" id="Q2J6W4"/>
<name>Q2J6W4_FRACC</name>
<protein>
    <submittedName>
        <fullName evidence="4">5-carboxymethyl-2-hydroxymuconate delta-isomerase</fullName>
        <ecNumber evidence="4">5.3.3.10</ecNumber>
    </submittedName>
</protein>
<gene>
    <name evidence="4" type="ordered locus">Francci3_3626</name>
</gene>
<evidence type="ECO:0000313" key="4">
    <source>
        <dbReference type="EMBL" id="ABD12978.1"/>
    </source>
</evidence>
<dbReference type="FunFam" id="3.90.850.10:FF:000002">
    <property type="entry name" value="2-hydroxyhepta-2,4-diene-1,7-dioate isomerase"/>
    <property type="match status" value="1"/>
</dbReference>
<dbReference type="InterPro" id="IPR018833">
    <property type="entry name" value="Rv2993c-like_N"/>
</dbReference>
<dbReference type="InterPro" id="IPR011234">
    <property type="entry name" value="Fumarylacetoacetase-like_C"/>
</dbReference>
<dbReference type="InterPro" id="IPR036663">
    <property type="entry name" value="Fumarylacetoacetase_C_sf"/>
</dbReference>
<accession>Q2J6W4</accession>
<dbReference type="Gene3D" id="3.90.850.10">
    <property type="entry name" value="Fumarylacetoacetase-like, C-terminal domain"/>
    <property type="match status" value="1"/>
</dbReference>
<dbReference type="PANTHER" id="PTHR11820">
    <property type="entry name" value="ACYLPYRUVASE"/>
    <property type="match status" value="1"/>
</dbReference>
<evidence type="ECO:0000259" key="2">
    <source>
        <dbReference type="Pfam" id="PF01557"/>
    </source>
</evidence>
<dbReference type="Pfam" id="PF10370">
    <property type="entry name" value="Rv2993c-like_N"/>
    <property type="match status" value="1"/>
</dbReference>
<dbReference type="Gene3D" id="2.30.30.370">
    <property type="entry name" value="FAH"/>
    <property type="match status" value="1"/>
</dbReference>
<sequence>MAGPPTGRSCQRLPRARYGLGVRIARFTDGSEPGFGVVEGSIEAGTAVIRGITPHPFGPFSFTGVRRGLGDVRLLAPVLPSKVLCVGKNYADHVQEMGGDTPPQRPILFLKPSTSVAGPGDPIILPSDSERVDFEGELAIVIGRLCRDVPVERAFEVVLGYTCANDVTARDQQKADGQWTRAKGHDAFCPLGPWIETDLDPADLPIRTTLDGELRQSSRTGLLLRDVPSLIAYLSSAMTLLPGDVLLTGTPAGVGPMSPGQTVAVTVEGIGTLTNPVTAR</sequence>
<evidence type="ECO:0000256" key="1">
    <source>
        <dbReference type="ARBA" id="ARBA00022723"/>
    </source>
</evidence>
<keyword evidence="1" id="KW-0479">Metal-binding</keyword>
<dbReference type="GO" id="GO:0019752">
    <property type="term" value="P:carboxylic acid metabolic process"/>
    <property type="evidence" value="ECO:0007669"/>
    <property type="project" value="UniProtKB-ARBA"/>
</dbReference>
<dbReference type="HOGENOM" id="CLU_028458_4_2_11"/>
<dbReference type="SUPFAM" id="SSF56529">
    <property type="entry name" value="FAH"/>
    <property type="match status" value="1"/>
</dbReference>
<dbReference type="EMBL" id="CP000249">
    <property type="protein sequence ID" value="ABD12978.1"/>
    <property type="molecule type" value="Genomic_DNA"/>
</dbReference>
<reference evidence="4 5" key="1">
    <citation type="journal article" date="2007" name="Genome Res.">
        <title>Genome characteristics of facultatively symbiotic Frankia sp. strains reflect host range and host plant biogeography.</title>
        <authorList>
            <person name="Normand P."/>
            <person name="Lapierre P."/>
            <person name="Tisa L.S."/>
            <person name="Gogarten J.P."/>
            <person name="Alloisio N."/>
            <person name="Bagnarol E."/>
            <person name="Bassi C.A."/>
            <person name="Berry A.M."/>
            <person name="Bickhart D.M."/>
            <person name="Choisne N."/>
            <person name="Couloux A."/>
            <person name="Cournoyer B."/>
            <person name="Cruveiller S."/>
            <person name="Daubin V."/>
            <person name="Demange N."/>
            <person name="Francino M.P."/>
            <person name="Goltsman E."/>
            <person name="Huang Y."/>
            <person name="Kopp O.R."/>
            <person name="Labarre L."/>
            <person name="Lapidus A."/>
            <person name="Lavire C."/>
            <person name="Marechal J."/>
            <person name="Martinez M."/>
            <person name="Mastronunzio J.E."/>
            <person name="Mullin B.C."/>
            <person name="Niemann J."/>
            <person name="Pujic P."/>
            <person name="Rawnsley T."/>
            <person name="Rouy Z."/>
            <person name="Schenowitz C."/>
            <person name="Sellstedt A."/>
            <person name="Tavares F."/>
            <person name="Tomkins J.P."/>
            <person name="Vallenet D."/>
            <person name="Valverde C."/>
            <person name="Wall L.G."/>
            <person name="Wang Y."/>
            <person name="Medigue C."/>
            <person name="Benson D.R."/>
        </authorList>
    </citation>
    <scope>NUCLEOTIDE SEQUENCE [LARGE SCALE GENOMIC DNA]</scope>
    <source>
        <strain evidence="5">DSM 45818 / CECT 9043 / CcI3</strain>
    </source>
</reference>
<keyword evidence="5" id="KW-1185">Reference proteome</keyword>
<dbReference type="GO" id="GO:0008704">
    <property type="term" value="F:5-carboxymethyl-2-hydroxymuconate delta-isomerase activity"/>
    <property type="evidence" value="ECO:0007669"/>
    <property type="project" value="UniProtKB-EC"/>
</dbReference>
<dbReference type="PANTHER" id="PTHR11820:SF7">
    <property type="entry name" value="ACYLPYRUVASE FAHD1, MITOCHONDRIAL"/>
    <property type="match status" value="1"/>
</dbReference>
<feature type="domain" description="Rv2993c-like N-terminal" evidence="3">
    <location>
        <begin position="23"/>
        <end position="77"/>
    </location>
</feature>
<dbReference type="Pfam" id="PF01557">
    <property type="entry name" value="FAA_hydrolase"/>
    <property type="match status" value="1"/>
</dbReference>
<dbReference type="STRING" id="106370.Francci3_3626"/>
<feature type="domain" description="Fumarylacetoacetase-like C-terminal" evidence="2">
    <location>
        <begin position="82"/>
        <end position="277"/>
    </location>
</feature>
<organism evidence="4 5">
    <name type="scientific">Frankia casuarinae (strain DSM 45818 / CECT 9043 / HFP020203 / CcI3)</name>
    <dbReference type="NCBI Taxonomy" id="106370"/>
    <lineage>
        <taxon>Bacteria</taxon>
        <taxon>Bacillati</taxon>
        <taxon>Actinomycetota</taxon>
        <taxon>Actinomycetes</taxon>
        <taxon>Frankiales</taxon>
        <taxon>Frankiaceae</taxon>
        <taxon>Frankia</taxon>
    </lineage>
</organism>
<dbReference type="KEGG" id="fra:Francci3_3626"/>